<feature type="transmembrane region" description="Helical" evidence="2">
    <location>
        <begin position="50"/>
        <end position="69"/>
    </location>
</feature>
<organism evidence="4 5">
    <name type="scientific">Microbacterium schleiferi</name>
    <dbReference type="NCBI Taxonomy" id="69362"/>
    <lineage>
        <taxon>Bacteria</taxon>
        <taxon>Bacillati</taxon>
        <taxon>Actinomycetota</taxon>
        <taxon>Actinomycetes</taxon>
        <taxon>Micrococcales</taxon>
        <taxon>Microbacteriaceae</taxon>
        <taxon>Microbacterium</taxon>
    </lineage>
</organism>
<feature type="compositionally biased region" description="Low complexity" evidence="1">
    <location>
        <begin position="569"/>
        <end position="588"/>
    </location>
</feature>
<evidence type="ECO:0000256" key="2">
    <source>
        <dbReference type="SAM" id="Phobius"/>
    </source>
</evidence>
<feature type="transmembrane region" description="Helical" evidence="2">
    <location>
        <begin position="610"/>
        <end position="631"/>
    </location>
</feature>
<dbReference type="InterPro" id="IPR038765">
    <property type="entry name" value="Papain-like_cys_pep_sf"/>
</dbReference>
<sequence>MSLSTRWRAARSARRRGTRNGRSDALLTVGVMIGIVAALLPVTRVIAPGAWIWGALALSAATMATGFLLRRTRMSAIGISAVELALTIGVVTVVFLRETALWGIIPVFGSVDQAAGLVVTASEEILYSAAPMVPTPALSFSVVGAAGLFTIAVDHIALTARMPLLAGVALFTVSLIPALAVPSAVNLWSFALLAAAVLLMLRAETRGREPRGGRASGASAVAAGIGALALVATLLITPSLPQPGPRVASGSGTAGIDASLSLGQDLRRPEQIEVLRMRSTAPLPPYLRVATLSEFTGAVWEPDRTWSLPLEGGAAFGDVETGPGIEVADYSTTVEITDLSASWLPVPFPAVGVEGLSGSWNVMPLNRTVVGENGATQGQSYVVETRVPEPTLDQIRAADANPDRVRDTASALPDNLPEIIAQTAREITAGTTNDYDALIAMQSWFRGSDFRYSLDAPVEQGFDGSGADAVAAFLEVKSGYCVHFASAFALMARTLDMPSRIVVGYLPGVNTSTVVDGQNVRSVLSGQLHAWPEVYFDGIGWVAFEPTNSLGTATRFGSATDAAQDDTADPTPTASSTPSATPQPTRSALSENLDTPNASVPLPLQRNLAAFGWGAFAVGMIALLAAPGVVAELRRRRLLASAARGDAVAAWAVVRDTAADLGIRVAGSDTPRMLGDRLVRQHGVDADAMSVLVSAIERESYALAGARTASRPLPGDGGTERGMLAQAAREVRGQVMLAASPARRSIALVAPRSLVLGLFPRS</sequence>
<evidence type="ECO:0000313" key="5">
    <source>
        <dbReference type="Proteomes" id="UP001351900"/>
    </source>
</evidence>
<dbReference type="EMBL" id="JAZHOV010000005">
    <property type="protein sequence ID" value="MEF2255493.1"/>
    <property type="molecule type" value="Genomic_DNA"/>
</dbReference>
<keyword evidence="2" id="KW-0812">Transmembrane</keyword>
<keyword evidence="5" id="KW-1185">Reference proteome</keyword>
<feature type="region of interest" description="Disordered" evidence="1">
    <location>
        <begin position="560"/>
        <end position="594"/>
    </location>
</feature>
<gene>
    <name evidence="4" type="ORF">V2V91_10170</name>
</gene>
<feature type="transmembrane region" description="Helical" evidence="2">
    <location>
        <begin position="187"/>
        <end position="203"/>
    </location>
</feature>
<evidence type="ECO:0000259" key="3">
    <source>
        <dbReference type="SMART" id="SM00460"/>
    </source>
</evidence>
<dbReference type="PANTHER" id="PTHR42736">
    <property type="entry name" value="PROTEIN-GLUTAMINE GAMMA-GLUTAMYLTRANSFERASE"/>
    <property type="match status" value="1"/>
</dbReference>
<dbReference type="Pfam" id="PF11992">
    <property type="entry name" value="TgpA_N"/>
    <property type="match status" value="1"/>
</dbReference>
<feature type="transmembrane region" description="Helical" evidence="2">
    <location>
        <begin position="164"/>
        <end position="181"/>
    </location>
</feature>
<dbReference type="Pfam" id="PF01841">
    <property type="entry name" value="Transglut_core"/>
    <property type="match status" value="1"/>
</dbReference>
<dbReference type="Proteomes" id="UP001351900">
    <property type="component" value="Unassembled WGS sequence"/>
</dbReference>
<feature type="transmembrane region" description="Helical" evidence="2">
    <location>
        <begin position="215"/>
        <end position="236"/>
    </location>
</feature>
<dbReference type="InterPro" id="IPR002931">
    <property type="entry name" value="Transglutaminase-like"/>
</dbReference>
<feature type="transmembrane region" description="Helical" evidence="2">
    <location>
        <begin position="76"/>
        <end position="96"/>
    </location>
</feature>
<name>A0ABU7V8E7_9MICO</name>
<evidence type="ECO:0000256" key="1">
    <source>
        <dbReference type="SAM" id="MobiDB-lite"/>
    </source>
</evidence>
<dbReference type="InterPro" id="IPR052901">
    <property type="entry name" value="Bact_TGase-like"/>
</dbReference>
<protein>
    <submittedName>
        <fullName evidence="4">DUF3488 and transglutaminase-like domain-containing protein</fullName>
    </submittedName>
</protein>
<keyword evidence="2" id="KW-0472">Membrane</keyword>
<reference evidence="4 5" key="1">
    <citation type="submission" date="2024-01" db="EMBL/GenBank/DDBJ databases">
        <title>the genome sequence of strain Microbacterium schleiferi NBRC 15075.</title>
        <authorList>
            <person name="Ding Y."/>
            <person name="Zhang G."/>
        </authorList>
    </citation>
    <scope>NUCLEOTIDE SEQUENCE [LARGE SCALE GENOMIC DNA]</scope>
    <source>
        <strain evidence="4 5">NBRC 15075</strain>
    </source>
</reference>
<accession>A0ABU7V8E7</accession>
<dbReference type="SUPFAM" id="SSF54001">
    <property type="entry name" value="Cysteine proteinases"/>
    <property type="match status" value="1"/>
</dbReference>
<feature type="transmembrane region" description="Helical" evidence="2">
    <location>
        <begin position="21"/>
        <end position="44"/>
    </location>
</feature>
<evidence type="ECO:0000313" key="4">
    <source>
        <dbReference type="EMBL" id="MEF2255493.1"/>
    </source>
</evidence>
<dbReference type="SMART" id="SM00460">
    <property type="entry name" value="TGc"/>
    <property type="match status" value="1"/>
</dbReference>
<dbReference type="RefSeq" id="WP_331791750.1">
    <property type="nucleotide sequence ID" value="NZ_BAAAUO010000011.1"/>
</dbReference>
<feature type="domain" description="Transglutaminase-like" evidence="3">
    <location>
        <begin position="473"/>
        <end position="548"/>
    </location>
</feature>
<comment type="caution">
    <text evidence="4">The sequence shown here is derived from an EMBL/GenBank/DDBJ whole genome shotgun (WGS) entry which is preliminary data.</text>
</comment>
<keyword evidence="2" id="KW-1133">Transmembrane helix</keyword>
<dbReference type="PANTHER" id="PTHR42736:SF1">
    <property type="entry name" value="PROTEIN-GLUTAMINE GAMMA-GLUTAMYLTRANSFERASE"/>
    <property type="match status" value="1"/>
</dbReference>
<feature type="transmembrane region" description="Helical" evidence="2">
    <location>
        <begin position="137"/>
        <end position="157"/>
    </location>
</feature>
<dbReference type="InterPro" id="IPR021878">
    <property type="entry name" value="TgpA_N"/>
</dbReference>
<proteinExistence type="predicted"/>
<dbReference type="Gene3D" id="3.10.620.30">
    <property type="match status" value="1"/>
</dbReference>